<dbReference type="InterPro" id="IPR013762">
    <property type="entry name" value="Integrase-like_cat_sf"/>
</dbReference>
<dbReference type="GO" id="GO:0015074">
    <property type="term" value="P:DNA integration"/>
    <property type="evidence" value="ECO:0007669"/>
    <property type="project" value="UniProtKB-KW"/>
</dbReference>
<dbReference type="PANTHER" id="PTHR30629:SF2">
    <property type="entry name" value="PROPHAGE INTEGRASE INTS-RELATED"/>
    <property type="match status" value="1"/>
</dbReference>
<comment type="similarity">
    <text evidence="1">Belongs to the 'phage' integrase family.</text>
</comment>
<keyword evidence="9" id="KW-1185">Reference proteome</keyword>
<feature type="domain" description="Tyr recombinase" evidence="6">
    <location>
        <begin position="213"/>
        <end position="392"/>
    </location>
</feature>
<dbReference type="Gene3D" id="1.10.150.130">
    <property type="match status" value="1"/>
</dbReference>
<keyword evidence="4" id="KW-0233">DNA recombination</keyword>
<dbReference type="InterPro" id="IPR044068">
    <property type="entry name" value="CB"/>
</dbReference>
<dbReference type="Pfam" id="PF22022">
    <property type="entry name" value="Phage_int_M"/>
    <property type="match status" value="1"/>
</dbReference>
<dbReference type="Proteomes" id="UP000025061">
    <property type="component" value="Unassembled WGS sequence"/>
</dbReference>
<evidence type="ECO:0000313" key="9">
    <source>
        <dbReference type="Proteomes" id="UP000025061"/>
    </source>
</evidence>
<name>A0A059FPD5_9PROT</name>
<sequence length="405" mass="46053">MPTLFDDANKMPLTDTRIRGLKPDSRTKRYSDGYGLYLEVTTGGSKLWKMAYRFEGKQKTLSFGPYPEISLGRARERRLEARTMLFEGVDPSATKKADQEARRAEIEDTFARIADELLQKEEIEGLAPATLKKKRWLARLACEDLGPKPIRDIKAPEILATLRRVEKEGNYESARRLRALIGQIFRYAIATTRADGDPTVALKGALIAPKVQHRAAVTDRKGFAKLIRTVWSYEGTIEAQAALKLLALLYPRPGELRLSHWSEFDFEERMWTIPADRTKTRKLHTKPLPGPAIEILKDLKRFTGKGSLVLPSQMSDGRPLSENTMNYALRRLDIQADVHTCHGFRASASSLLNESGKWHPDAIEAELAHVGDNHVRKAYHRATYWDERVRMAEWWAAEVMRFAAP</sequence>
<dbReference type="InterPro" id="IPR011010">
    <property type="entry name" value="DNA_brk_join_enz"/>
</dbReference>
<dbReference type="GO" id="GO:0003677">
    <property type="term" value="F:DNA binding"/>
    <property type="evidence" value="ECO:0007669"/>
    <property type="project" value="UniProtKB-UniRule"/>
</dbReference>
<organism evidence="8 9">
    <name type="scientific">Hyphomonas hirschiana VP5</name>
    <dbReference type="NCBI Taxonomy" id="1280951"/>
    <lineage>
        <taxon>Bacteria</taxon>
        <taxon>Pseudomonadati</taxon>
        <taxon>Pseudomonadota</taxon>
        <taxon>Alphaproteobacteria</taxon>
        <taxon>Hyphomonadales</taxon>
        <taxon>Hyphomonadaceae</taxon>
        <taxon>Hyphomonas</taxon>
    </lineage>
</organism>
<dbReference type="InterPro" id="IPR002104">
    <property type="entry name" value="Integrase_catalytic"/>
</dbReference>
<evidence type="ECO:0000256" key="4">
    <source>
        <dbReference type="ARBA" id="ARBA00023172"/>
    </source>
</evidence>
<keyword evidence="3 5" id="KW-0238">DNA-binding</keyword>
<dbReference type="InterPro" id="IPR053876">
    <property type="entry name" value="Phage_int_M"/>
</dbReference>
<dbReference type="AlphaFoldDB" id="A0A059FPD5"/>
<evidence type="ECO:0000256" key="2">
    <source>
        <dbReference type="ARBA" id="ARBA00022908"/>
    </source>
</evidence>
<comment type="caution">
    <text evidence="8">The sequence shown here is derived from an EMBL/GenBank/DDBJ whole genome shotgun (WGS) entry which is preliminary data.</text>
</comment>
<dbReference type="Gene3D" id="1.10.443.10">
    <property type="entry name" value="Intergrase catalytic core"/>
    <property type="match status" value="1"/>
</dbReference>
<dbReference type="PROSITE" id="PS51900">
    <property type="entry name" value="CB"/>
    <property type="match status" value="1"/>
</dbReference>
<gene>
    <name evidence="8" type="ORF">HHI_10891</name>
</gene>
<evidence type="ECO:0000259" key="7">
    <source>
        <dbReference type="PROSITE" id="PS51900"/>
    </source>
</evidence>
<dbReference type="Pfam" id="PF13356">
    <property type="entry name" value="Arm-DNA-bind_3"/>
    <property type="match status" value="1"/>
</dbReference>
<dbReference type="PANTHER" id="PTHR30629">
    <property type="entry name" value="PROPHAGE INTEGRASE"/>
    <property type="match status" value="1"/>
</dbReference>
<keyword evidence="2" id="KW-0229">DNA integration</keyword>
<dbReference type="GO" id="GO:0006310">
    <property type="term" value="P:DNA recombination"/>
    <property type="evidence" value="ECO:0007669"/>
    <property type="project" value="UniProtKB-KW"/>
</dbReference>
<proteinExistence type="inferred from homology"/>
<protein>
    <submittedName>
        <fullName evidence="8">Phage integrase family site specific recombinase</fullName>
    </submittedName>
</protein>
<dbReference type="SUPFAM" id="SSF56349">
    <property type="entry name" value="DNA breaking-rejoining enzymes"/>
    <property type="match status" value="1"/>
</dbReference>
<evidence type="ECO:0000256" key="5">
    <source>
        <dbReference type="PROSITE-ProRule" id="PRU01248"/>
    </source>
</evidence>
<reference evidence="8 9" key="1">
    <citation type="submission" date="2013-04" db="EMBL/GenBank/DDBJ databases">
        <title>Hyphomonas hirschiana VP5 Genome Sequencing.</title>
        <authorList>
            <person name="Lai Q."/>
            <person name="Shao Z."/>
        </authorList>
    </citation>
    <scope>NUCLEOTIDE SEQUENCE [LARGE SCALE GENOMIC DNA]</scope>
    <source>
        <strain evidence="8 9">VP5</strain>
    </source>
</reference>
<accession>A0A059FPD5</accession>
<dbReference type="EMBL" id="ARYI01000009">
    <property type="protein sequence ID" value="KCZ92482.1"/>
    <property type="molecule type" value="Genomic_DNA"/>
</dbReference>
<dbReference type="InterPro" id="IPR025166">
    <property type="entry name" value="Integrase_DNA_bind_dom"/>
</dbReference>
<evidence type="ECO:0000256" key="3">
    <source>
        <dbReference type="ARBA" id="ARBA00023125"/>
    </source>
</evidence>
<evidence type="ECO:0000313" key="8">
    <source>
        <dbReference type="EMBL" id="KCZ92482.1"/>
    </source>
</evidence>
<dbReference type="InterPro" id="IPR038488">
    <property type="entry name" value="Integrase_DNA-bd_sf"/>
</dbReference>
<dbReference type="InterPro" id="IPR010998">
    <property type="entry name" value="Integrase_recombinase_N"/>
</dbReference>
<dbReference type="CDD" id="cd00801">
    <property type="entry name" value="INT_P4_C"/>
    <property type="match status" value="1"/>
</dbReference>
<dbReference type="PATRIC" id="fig|1280951.3.peg.2196"/>
<dbReference type="PROSITE" id="PS51898">
    <property type="entry name" value="TYR_RECOMBINASE"/>
    <property type="match status" value="1"/>
</dbReference>
<evidence type="ECO:0000259" key="6">
    <source>
        <dbReference type="PROSITE" id="PS51898"/>
    </source>
</evidence>
<feature type="domain" description="Core-binding (CB)" evidence="7">
    <location>
        <begin position="108"/>
        <end position="189"/>
    </location>
</feature>
<dbReference type="InterPro" id="IPR050808">
    <property type="entry name" value="Phage_Integrase"/>
</dbReference>
<evidence type="ECO:0000256" key="1">
    <source>
        <dbReference type="ARBA" id="ARBA00008857"/>
    </source>
</evidence>
<dbReference type="Gene3D" id="3.30.160.390">
    <property type="entry name" value="Integrase, DNA-binding domain"/>
    <property type="match status" value="1"/>
</dbReference>
<dbReference type="Pfam" id="PF00589">
    <property type="entry name" value="Phage_integrase"/>
    <property type="match status" value="1"/>
</dbReference>